<sequence length="397" mass="43768">MPLSPVSVVVGTTIATAIVVIGTGYAFKKFVYDPHLSHHIEALISQHQHQHQQQQRQAIPIAIPGDSEEANLASTRTKGLSTSTSYTDHHTSLRRRNINNHREVHGHGDESTYELKERTYSQPEEKEDRYGGASKFELDESQPNLLGESSNTRTRAGKLVDLVDVDDLAHGHERSESPQEREIKEVIFSLTPTPLRSNSRTSTPLQRSGHVTPEPVNPFLTPEDTHDVSLSQPKDDDHLDPRTSSTSFSFLSLSQASSPDPLPHPNLTPHHQQQQPQSSQDAYVEGLEDEIDYGTPTLADGSNEEEEEMITLSDVDVVSVSNTEYEDAESYTPVSRSLSRNSNPAQVDPSYGIVNEMGLSYIPLSVPSTRGPMSVISVDDSASVGESDWDILSETGR</sequence>
<feature type="compositionally biased region" description="Polar residues" evidence="1">
    <location>
        <begin position="332"/>
        <end position="345"/>
    </location>
</feature>
<accession>A0AAX4KMT4</accession>
<dbReference type="EMBL" id="CP144089">
    <property type="protein sequence ID" value="WWD07756.1"/>
    <property type="molecule type" value="Genomic_DNA"/>
</dbReference>
<gene>
    <name evidence="3" type="ORF">V865_005859</name>
</gene>
<feature type="compositionally biased region" description="Low complexity" evidence="1">
    <location>
        <begin position="243"/>
        <end position="259"/>
    </location>
</feature>
<feature type="compositionally biased region" description="Polar residues" evidence="1">
    <location>
        <begin position="190"/>
        <end position="206"/>
    </location>
</feature>
<organism evidence="3 4">
    <name type="scientific">Kwoniella europaea PYCC6329</name>
    <dbReference type="NCBI Taxonomy" id="1423913"/>
    <lineage>
        <taxon>Eukaryota</taxon>
        <taxon>Fungi</taxon>
        <taxon>Dikarya</taxon>
        <taxon>Basidiomycota</taxon>
        <taxon>Agaricomycotina</taxon>
        <taxon>Tremellomycetes</taxon>
        <taxon>Tremellales</taxon>
        <taxon>Cryptococcaceae</taxon>
        <taxon>Kwoniella</taxon>
    </lineage>
</organism>
<dbReference type="Proteomes" id="UP001358614">
    <property type="component" value="Chromosome 1"/>
</dbReference>
<dbReference type="KEGG" id="ker:91104660"/>
<protein>
    <submittedName>
        <fullName evidence="3">Uncharacterized protein</fullName>
    </submittedName>
</protein>
<dbReference type="RefSeq" id="XP_066085723.1">
    <property type="nucleotide sequence ID" value="XM_066229626.1"/>
</dbReference>
<feature type="region of interest" description="Disordered" evidence="1">
    <location>
        <begin position="170"/>
        <end position="281"/>
    </location>
</feature>
<dbReference type="GeneID" id="91104660"/>
<evidence type="ECO:0000313" key="3">
    <source>
        <dbReference type="EMBL" id="WWD07756.1"/>
    </source>
</evidence>
<keyword evidence="2" id="KW-0812">Transmembrane</keyword>
<feature type="compositionally biased region" description="Low complexity" evidence="1">
    <location>
        <begin position="267"/>
        <end position="281"/>
    </location>
</feature>
<feature type="compositionally biased region" description="Basic and acidic residues" evidence="1">
    <location>
        <begin position="100"/>
        <end position="130"/>
    </location>
</feature>
<keyword evidence="2" id="KW-0472">Membrane</keyword>
<feature type="compositionally biased region" description="Basic and acidic residues" evidence="1">
    <location>
        <begin position="223"/>
        <end position="241"/>
    </location>
</feature>
<feature type="compositionally biased region" description="Polar residues" evidence="1">
    <location>
        <begin position="141"/>
        <end position="153"/>
    </location>
</feature>
<evidence type="ECO:0000313" key="4">
    <source>
        <dbReference type="Proteomes" id="UP001358614"/>
    </source>
</evidence>
<evidence type="ECO:0000256" key="1">
    <source>
        <dbReference type="SAM" id="MobiDB-lite"/>
    </source>
</evidence>
<reference evidence="3 4" key="1">
    <citation type="submission" date="2024-01" db="EMBL/GenBank/DDBJ databases">
        <title>Comparative genomics of Cryptococcus and Kwoniella reveals pathogenesis evolution and contrasting modes of karyotype evolution via chromosome fusion or intercentromeric recombination.</title>
        <authorList>
            <person name="Coelho M.A."/>
            <person name="David-Palma M."/>
            <person name="Shea T."/>
            <person name="Bowers K."/>
            <person name="McGinley-Smith S."/>
            <person name="Mohammad A.W."/>
            <person name="Gnirke A."/>
            <person name="Yurkov A.M."/>
            <person name="Nowrousian M."/>
            <person name="Sun S."/>
            <person name="Cuomo C.A."/>
            <person name="Heitman J."/>
        </authorList>
    </citation>
    <scope>NUCLEOTIDE SEQUENCE [LARGE SCALE GENOMIC DNA]</scope>
    <source>
        <strain evidence="3 4">PYCC6329</strain>
    </source>
</reference>
<feature type="region of interest" description="Disordered" evidence="1">
    <location>
        <begin position="71"/>
        <end position="153"/>
    </location>
</feature>
<name>A0AAX4KMT4_9TREE</name>
<feature type="transmembrane region" description="Helical" evidence="2">
    <location>
        <begin position="6"/>
        <end position="27"/>
    </location>
</feature>
<keyword evidence="4" id="KW-1185">Reference proteome</keyword>
<keyword evidence="2" id="KW-1133">Transmembrane helix</keyword>
<dbReference type="AlphaFoldDB" id="A0AAX4KMT4"/>
<feature type="compositionally biased region" description="Basic and acidic residues" evidence="1">
    <location>
        <begin position="170"/>
        <end position="185"/>
    </location>
</feature>
<feature type="region of interest" description="Disordered" evidence="1">
    <location>
        <begin position="324"/>
        <end position="346"/>
    </location>
</feature>
<evidence type="ECO:0000256" key="2">
    <source>
        <dbReference type="SAM" id="Phobius"/>
    </source>
</evidence>
<proteinExistence type="predicted"/>